<evidence type="ECO:0000313" key="2">
    <source>
        <dbReference type="EMBL" id="OXU29204.1"/>
    </source>
</evidence>
<dbReference type="EMBL" id="NNAY01000327">
    <property type="protein sequence ID" value="OXU29204.1"/>
    <property type="molecule type" value="Genomic_DNA"/>
</dbReference>
<accession>A0A232FEJ1</accession>
<evidence type="ECO:0000313" key="3">
    <source>
        <dbReference type="Proteomes" id="UP000215335"/>
    </source>
</evidence>
<keyword evidence="3" id="KW-1185">Reference proteome</keyword>
<keyword evidence="1" id="KW-0812">Transmembrane</keyword>
<dbReference type="AlphaFoldDB" id="A0A232FEJ1"/>
<feature type="transmembrane region" description="Helical" evidence="1">
    <location>
        <begin position="21"/>
        <end position="39"/>
    </location>
</feature>
<gene>
    <name evidence="2" type="ORF">TSAR_003545</name>
</gene>
<evidence type="ECO:0000256" key="1">
    <source>
        <dbReference type="SAM" id="Phobius"/>
    </source>
</evidence>
<keyword evidence="1" id="KW-0472">Membrane</keyword>
<keyword evidence="1" id="KW-1133">Transmembrane helix</keyword>
<protein>
    <submittedName>
        <fullName evidence="2">Uncharacterized protein</fullName>
    </submittedName>
</protein>
<sequence length="74" mass="8004">MVAQKKQVLVQIIVKFWQRGRILHTVPAIIGSAIIALFGTPATDIKAVVEASVNGAIYSLVMGLRNDSSGTRQR</sequence>
<organism evidence="2 3">
    <name type="scientific">Trichomalopsis sarcophagae</name>
    <dbReference type="NCBI Taxonomy" id="543379"/>
    <lineage>
        <taxon>Eukaryota</taxon>
        <taxon>Metazoa</taxon>
        <taxon>Ecdysozoa</taxon>
        <taxon>Arthropoda</taxon>
        <taxon>Hexapoda</taxon>
        <taxon>Insecta</taxon>
        <taxon>Pterygota</taxon>
        <taxon>Neoptera</taxon>
        <taxon>Endopterygota</taxon>
        <taxon>Hymenoptera</taxon>
        <taxon>Apocrita</taxon>
        <taxon>Proctotrupomorpha</taxon>
        <taxon>Chalcidoidea</taxon>
        <taxon>Pteromalidae</taxon>
        <taxon>Pteromalinae</taxon>
        <taxon>Trichomalopsis</taxon>
    </lineage>
</organism>
<reference evidence="2 3" key="1">
    <citation type="journal article" date="2017" name="Curr. Biol.">
        <title>The Evolution of Venom by Co-option of Single-Copy Genes.</title>
        <authorList>
            <person name="Martinson E.O."/>
            <person name="Mrinalini"/>
            <person name="Kelkar Y.D."/>
            <person name="Chang C.H."/>
            <person name="Werren J.H."/>
        </authorList>
    </citation>
    <scope>NUCLEOTIDE SEQUENCE [LARGE SCALE GENOMIC DNA]</scope>
    <source>
        <strain evidence="2 3">Alberta</strain>
        <tissue evidence="2">Whole body</tissue>
    </source>
</reference>
<dbReference type="Proteomes" id="UP000215335">
    <property type="component" value="Unassembled WGS sequence"/>
</dbReference>
<proteinExistence type="predicted"/>
<name>A0A232FEJ1_9HYME</name>
<comment type="caution">
    <text evidence="2">The sequence shown here is derived from an EMBL/GenBank/DDBJ whole genome shotgun (WGS) entry which is preliminary data.</text>
</comment>
<feature type="transmembrane region" description="Helical" evidence="1">
    <location>
        <begin position="45"/>
        <end position="64"/>
    </location>
</feature>